<feature type="non-terminal residue" evidence="2">
    <location>
        <position position="89"/>
    </location>
</feature>
<protein>
    <submittedName>
        <fullName evidence="2">Uncharacterized protein</fullName>
    </submittedName>
</protein>
<organism evidence="2 3">
    <name type="scientific">Podarcis lilfordi</name>
    <name type="common">Lilford's wall lizard</name>
    <dbReference type="NCBI Taxonomy" id="74358"/>
    <lineage>
        <taxon>Eukaryota</taxon>
        <taxon>Metazoa</taxon>
        <taxon>Chordata</taxon>
        <taxon>Craniata</taxon>
        <taxon>Vertebrata</taxon>
        <taxon>Euteleostomi</taxon>
        <taxon>Lepidosauria</taxon>
        <taxon>Squamata</taxon>
        <taxon>Bifurcata</taxon>
        <taxon>Unidentata</taxon>
        <taxon>Episquamata</taxon>
        <taxon>Laterata</taxon>
        <taxon>Lacertibaenia</taxon>
        <taxon>Lacertidae</taxon>
        <taxon>Podarcis</taxon>
    </lineage>
</organism>
<evidence type="ECO:0000313" key="3">
    <source>
        <dbReference type="Proteomes" id="UP001178461"/>
    </source>
</evidence>
<evidence type="ECO:0000313" key="2">
    <source>
        <dbReference type="EMBL" id="CAI5782146.1"/>
    </source>
</evidence>
<accession>A0AA35KR99</accession>
<gene>
    <name evidence="2" type="ORF">PODLI_1B000283</name>
</gene>
<dbReference type="Proteomes" id="UP001178461">
    <property type="component" value="Chromosome 8"/>
</dbReference>
<proteinExistence type="predicted"/>
<feature type="region of interest" description="Disordered" evidence="1">
    <location>
        <begin position="1"/>
        <end position="33"/>
    </location>
</feature>
<feature type="compositionally biased region" description="Basic and acidic residues" evidence="1">
    <location>
        <begin position="1"/>
        <end position="12"/>
    </location>
</feature>
<sequence length="89" mass="9683">MPGIDGDGRALKEQSSQINNATPPPRPTVRDWWRTEKPGGAISRKVTVAPSRTQVSVTQARLTPCEVKKSRRVAVLLPIDLALHNTSDG</sequence>
<reference evidence="2" key="1">
    <citation type="submission" date="2022-12" db="EMBL/GenBank/DDBJ databases">
        <authorList>
            <person name="Alioto T."/>
            <person name="Alioto T."/>
            <person name="Gomez Garrido J."/>
        </authorList>
    </citation>
    <scope>NUCLEOTIDE SEQUENCE</scope>
</reference>
<evidence type="ECO:0000256" key="1">
    <source>
        <dbReference type="SAM" id="MobiDB-lite"/>
    </source>
</evidence>
<dbReference type="EMBL" id="OX395133">
    <property type="protein sequence ID" value="CAI5782146.1"/>
    <property type="molecule type" value="Genomic_DNA"/>
</dbReference>
<keyword evidence="3" id="KW-1185">Reference proteome</keyword>
<name>A0AA35KR99_9SAUR</name>
<dbReference type="AlphaFoldDB" id="A0AA35KR99"/>